<dbReference type="AlphaFoldDB" id="A0A8J6TGB3"/>
<keyword evidence="3" id="KW-0547">Nucleotide-binding</keyword>
<evidence type="ECO:0000259" key="5">
    <source>
        <dbReference type="PROSITE" id="PS50893"/>
    </source>
</evidence>
<dbReference type="Pfam" id="PF00005">
    <property type="entry name" value="ABC_tran"/>
    <property type="match status" value="1"/>
</dbReference>
<evidence type="ECO:0000256" key="1">
    <source>
        <dbReference type="ARBA" id="ARBA00005417"/>
    </source>
</evidence>
<comment type="caution">
    <text evidence="6">The sequence shown here is derived from an EMBL/GenBank/DDBJ whole genome shotgun (WGS) entry which is preliminary data.</text>
</comment>
<dbReference type="PROSITE" id="PS00211">
    <property type="entry name" value="ABC_TRANSPORTER_1"/>
    <property type="match status" value="1"/>
</dbReference>
<dbReference type="GO" id="GO:0016887">
    <property type="term" value="F:ATP hydrolysis activity"/>
    <property type="evidence" value="ECO:0007669"/>
    <property type="project" value="InterPro"/>
</dbReference>
<accession>A0A8J6TGB3</accession>
<sequence>MIRLTHVSKTFDGGRSYAVKDLSFQVATGETLVLLGSSGCGKTTTLKMVNRLIEPTEGVIEAAGTDVRAQNPVSLRRQIGYVFQGIGLFPHMSVEQNVELTPRLLGWSFNRRQERVQELLELVGLPYSDFAQRFPDELSGGQQQRVAVARALAADPAYLLMDEPFGALDALTRESLQQELLVLKKRLNKTIIFVTHDIFEALLIGDHIAILHQGNLEQIGTKTEILASPATEFVRELFAKPARQLAGFKEHV</sequence>
<evidence type="ECO:0000313" key="7">
    <source>
        <dbReference type="Proteomes" id="UP000603434"/>
    </source>
</evidence>
<reference evidence="6 7" key="1">
    <citation type="submission" date="2020-08" db="EMBL/GenBank/DDBJ databases">
        <title>Bridging the membrane lipid divide: bacteria of the FCB group superphylum have the potential to synthesize archaeal ether lipids.</title>
        <authorList>
            <person name="Villanueva L."/>
            <person name="Von Meijenfeldt F.A.B."/>
            <person name="Westbye A.B."/>
            <person name="Yadav S."/>
            <person name="Hopmans E.C."/>
            <person name="Dutilh B.E."/>
            <person name="Sinninghe Damste J.S."/>
        </authorList>
    </citation>
    <scope>NUCLEOTIDE SEQUENCE [LARGE SCALE GENOMIC DNA]</scope>
    <source>
        <strain evidence="6">NIOZ-UU30</strain>
    </source>
</reference>
<dbReference type="PANTHER" id="PTHR43117">
    <property type="entry name" value="OSMOPROTECTANT IMPORT ATP-BINDING PROTEIN OSMV"/>
    <property type="match status" value="1"/>
</dbReference>
<name>A0A8J6TGB3_9BACT</name>
<dbReference type="EMBL" id="JACNJH010000083">
    <property type="protein sequence ID" value="MBC8360320.1"/>
    <property type="molecule type" value="Genomic_DNA"/>
</dbReference>
<protein>
    <submittedName>
        <fullName evidence="6">ATP-binding cassette domain-containing protein</fullName>
    </submittedName>
</protein>
<dbReference type="Proteomes" id="UP000603434">
    <property type="component" value="Unassembled WGS sequence"/>
</dbReference>
<evidence type="ECO:0000313" key="6">
    <source>
        <dbReference type="EMBL" id="MBC8360320.1"/>
    </source>
</evidence>
<dbReference type="GO" id="GO:0015697">
    <property type="term" value="P:quaternary ammonium group transport"/>
    <property type="evidence" value="ECO:0007669"/>
    <property type="project" value="UniProtKB-ARBA"/>
</dbReference>
<evidence type="ECO:0000256" key="3">
    <source>
        <dbReference type="ARBA" id="ARBA00022741"/>
    </source>
</evidence>
<dbReference type="InterPro" id="IPR003593">
    <property type="entry name" value="AAA+_ATPase"/>
</dbReference>
<evidence type="ECO:0000256" key="4">
    <source>
        <dbReference type="ARBA" id="ARBA00022840"/>
    </source>
</evidence>
<dbReference type="PANTHER" id="PTHR43117:SF4">
    <property type="entry name" value="OSMOPROTECTANT IMPORT ATP-BINDING PROTEIN OSMV"/>
    <property type="match status" value="1"/>
</dbReference>
<feature type="domain" description="ABC transporter" evidence="5">
    <location>
        <begin position="2"/>
        <end position="238"/>
    </location>
</feature>
<keyword evidence="4 6" id="KW-0067">ATP-binding</keyword>
<dbReference type="PROSITE" id="PS50893">
    <property type="entry name" value="ABC_TRANSPORTER_2"/>
    <property type="match status" value="1"/>
</dbReference>
<gene>
    <name evidence="6" type="ORF">H8E23_02830</name>
</gene>
<dbReference type="GO" id="GO:0005524">
    <property type="term" value="F:ATP binding"/>
    <property type="evidence" value="ECO:0007669"/>
    <property type="project" value="UniProtKB-KW"/>
</dbReference>
<dbReference type="FunFam" id="3.40.50.300:FF:000425">
    <property type="entry name" value="Probable ABC transporter, ATP-binding subunit"/>
    <property type="match status" value="1"/>
</dbReference>
<proteinExistence type="inferred from homology"/>
<organism evidence="6 7">
    <name type="scientific">Candidatus Desulfatibia profunda</name>
    <dbReference type="NCBI Taxonomy" id="2841695"/>
    <lineage>
        <taxon>Bacteria</taxon>
        <taxon>Pseudomonadati</taxon>
        <taxon>Thermodesulfobacteriota</taxon>
        <taxon>Desulfobacteria</taxon>
        <taxon>Desulfobacterales</taxon>
        <taxon>Desulfobacterales incertae sedis</taxon>
        <taxon>Candidatus Desulfatibia</taxon>
    </lineage>
</organism>
<dbReference type="Gene3D" id="3.40.50.300">
    <property type="entry name" value="P-loop containing nucleotide triphosphate hydrolases"/>
    <property type="match status" value="1"/>
</dbReference>
<evidence type="ECO:0000256" key="2">
    <source>
        <dbReference type="ARBA" id="ARBA00022448"/>
    </source>
</evidence>
<dbReference type="InterPro" id="IPR017871">
    <property type="entry name" value="ABC_transporter-like_CS"/>
</dbReference>
<dbReference type="InterPro" id="IPR003439">
    <property type="entry name" value="ABC_transporter-like_ATP-bd"/>
</dbReference>
<comment type="similarity">
    <text evidence="1">Belongs to the ABC transporter superfamily.</text>
</comment>
<dbReference type="SUPFAM" id="SSF52540">
    <property type="entry name" value="P-loop containing nucleoside triphosphate hydrolases"/>
    <property type="match status" value="1"/>
</dbReference>
<dbReference type="InterPro" id="IPR027417">
    <property type="entry name" value="P-loop_NTPase"/>
</dbReference>
<keyword evidence="2" id="KW-0813">Transport</keyword>
<dbReference type="SMART" id="SM00382">
    <property type="entry name" value="AAA"/>
    <property type="match status" value="1"/>
</dbReference>